<comment type="caution">
    <text evidence="2">The sequence shown here is derived from an EMBL/GenBank/DDBJ whole genome shotgun (WGS) entry which is preliminary data.</text>
</comment>
<keyword evidence="1" id="KW-1133">Transmembrane helix</keyword>
<evidence type="ECO:0000256" key="1">
    <source>
        <dbReference type="SAM" id="Phobius"/>
    </source>
</evidence>
<dbReference type="RefSeq" id="WP_069911600.1">
    <property type="nucleotide sequence ID" value="NZ_LAJE02000325.1"/>
</dbReference>
<organism evidence="2 3">
    <name type="scientific">Devosia insulae DS-56</name>
    <dbReference type="NCBI Taxonomy" id="1116389"/>
    <lineage>
        <taxon>Bacteria</taxon>
        <taxon>Pseudomonadati</taxon>
        <taxon>Pseudomonadota</taxon>
        <taxon>Alphaproteobacteria</taxon>
        <taxon>Hyphomicrobiales</taxon>
        <taxon>Devosiaceae</taxon>
        <taxon>Devosia</taxon>
    </lineage>
</organism>
<reference evidence="2 3" key="1">
    <citation type="journal article" date="2015" name="Genome Announc.">
        <title>Genome Assemblies of Three Soil-Associated Devosia species: D. insulae, D. limi, and D. soli.</title>
        <authorList>
            <person name="Hassan Y.I."/>
            <person name="Lepp D."/>
            <person name="Zhou T."/>
        </authorList>
    </citation>
    <scope>NUCLEOTIDE SEQUENCE [LARGE SCALE GENOMIC DNA]</scope>
    <source>
        <strain evidence="2 3">DS-56</strain>
    </source>
</reference>
<protein>
    <recommendedName>
        <fullName evidence="4">Integral membrane protein</fullName>
    </recommendedName>
</protein>
<keyword evidence="1" id="KW-0812">Transmembrane</keyword>
<name>A0A1E5XKJ8_9HYPH</name>
<dbReference type="Proteomes" id="UP000095463">
    <property type="component" value="Unassembled WGS sequence"/>
</dbReference>
<accession>A0A1E5XKJ8</accession>
<dbReference type="AlphaFoldDB" id="A0A1E5XKJ8"/>
<proteinExistence type="predicted"/>
<dbReference type="OrthoDB" id="7570420at2"/>
<dbReference type="EMBL" id="LAJE02000325">
    <property type="protein sequence ID" value="OEO29119.1"/>
    <property type="molecule type" value="Genomic_DNA"/>
</dbReference>
<keyword evidence="1" id="KW-0472">Membrane</keyword>
<feature type="transmembrane region" description="Helical" evidence="1">
    <location>
        <begin position="69"/>
        <end position="89"/>
    </location>
</feature>
<keyword evidence="3" id="KW-1185">Reference proteome</keyword>
<gene>
    <name evidence="2" type="ORF">VW23_027040</name>
</gene>
<evidence type="ECO:0008006" key="4">
    <source>
        <dbReference type="Google" id="ProtNLM"/>
    </source>
</evidence>
<sequence length="126" mass="12622">MNLIRFALVADAAATVATGALLAVGGSLLADLTGLPATATLPLGLFLVAFAAFVGWVGMQRETPRGATMLIVIVNAAWVVASLIVLLAGTFPLTLLGVAFVIAQAAAVAALAALQWVGLGRARALA</sequence>
<feature type="transmembrane region" description="Helical" evidence="1">
    <location>
        <begin position="95"/>
        <end position="117"/>
    </location>
</feature>
<feature type="transmembrane region" description="Helical" evidence="1">
    <location>
        <begin position="39"/>
        <end position="57"/>
    </location>
</feature>
<evidence type="ECO:0000313" key="3">
    <source>
        <dbReference type="Proteomes" id="UP000095463"/>
    </source>
</evidence>
<evidence type="ECO:0000313" key="2">
    <source>
        <dbReference type="EMBL" id="OEO29119.1"/>
    </source>
</evidence>